<proteinExistence type="predicted"/>
<dbReference type="PROSITE" id="PS50887">
    <property type="entry name" value="GGDEF"/>
    <property type="match status" value="1"/>
</dbReference>
<reference evidence="3" key="1">
    <citation type="submission" date="2013-03" db="EMBL/GenBank/DDBJ databases">
        <title>Draft genome sequence of the hydrogen-ethanol-producing anaerobic alkalithermophilic Caloramator celere.</title>
        <authorList>
            <person name="Ciranna A."/>
            <person name="Larjo A."/>
            <person name="Kivisto A."/>
            <person name="Santala V."/>
            <person name="Roos C."/>
            <person name="Karp M."/>
        </authorList>
    </citation>
    <scope>NUCLEOTIDE SEQUENCE [LARGE SCALE GENOMIC DNA]</scope>
    <source>
        <strain evidence="3">DSM 8682</strain>
    </source>
</reference>
<protein>
    <submittedName>
        <fullName evidence="3">Diguanylate cyclase/phosphodiesterase (GGDEF &amp; EAL domains) with PAS/PAC sensor(S)</fullName>
    </submittedName>
</protein>
<evidence type="ECO:0000313" key="4">
    <source>
        <dbReference type="Proteomes" id="UP000014923"/>
    </source>
</evidence>
<dbReference type="Gene3D" id="3.30.70.270">
    <property type="match status" value="1"/>
</dbReference>
<dbReference type="CDD" id="cd01948">
    <property type="entry name" value="EAL"/>
    <property type="match status" value="1"/>
</dbReference>
<dbReference type="InterPro" id="IPR050706">
    <property type="entry name" value="Cyclic-di-GMP_PDE-like"/>
</dbReference>
<evidence type="ECO:0000259" key="2">
    <source>
        <dbReference type="PROSITE" id="PS50887"/>
    </source>
</evidence>
<dbReference type="Gene3D" id="3.20.20.450">
    <property type="entry name" value="EAL domain"/>
    <property type="match status" value="1"/>
</dbReference>
<dbReference type="PANTHER" id="PTHR33121">
    <property type="entry name" value="CYCLIC DI-GMP PHOSPHODIESTERASE PDEF"/>
    <property type="match status" value="1"/>
</dbReference>
<feature type="domain" description="EAL" evidence="1">
    <location>
        <begin position="175"/>
        <end position="428"/>
    </location>
</feature>
<dbReference type="eggNOG" id="COG5001">
    <property type="taxonomic scope" value="Bacteria"/>
</dbReference>
<sequence>MDGVKDIDYLTFRDYLTGIYNRNYLEKFFRDKNYKNLAVVFLDFDNFKYINDTYGHHFGDKVLIKSAEKINSLINDEGELFRFGGDEFIIILVNKSLSEVEGVVQRIIDEFNCVFELEGKEIFLTLSAGIYMAKSYEDLYEIIRKADSALYVSKKEGKSKFTVFEEKIESQIKRRAELLVRLKKAVENKEFYLIYQPIFDVSKSKVLEVEVLTRWKCEDLGEISPSEFIPLLEETGLIREFGYFVLEEAFKQLKIWDDIGLELKLNINISPIQLRDKKLVLNIKKLKEKYKIDLSRVIIEITETQMIKNDEVQNKTLNQLEQLGISLAIDDYGTAYSQILNTVMVPAKEIKIAKEIIDLIDKDIRVNLMVKYMIELFRNLGYLVVAEGVENKQQFEFLKEFRCDKIQGYYIAKPMDNASIIELIKNGLDLK</sequence>
<dbReference type="Proteomes" id="UP000014923">
    <property type="component" value="Unassembled WGS sequence"/>
</dbReference>
<dbReference type="EMBL" id="CAVN010000100">
    <property type="protein sequence ID" value="CDF58779.1"/>
    <property type="molecule type" value="Genomic_DNA"/>
</dbReference>
<name>R7RRT7_9CLOT</name>
<gene>
    <name evidence="3" type="ORF">TCEL_00998</name>
</gene>
<organism evidence="3 4">
    <name type="scientific">Thermobrachium celere DSM 8682</name>
    <dbReference type="NCBI Taxonomy" id="941824"/>
    <lineage>
        <taxon>Bacteria</taxon>
        <taxon>Bacillati</taxon>
        <taxon>Bacillota</taxon>
        <taxon>Clostridia</taxon>
        <taxon>Eubacteriales</taxon>
        <taxon>Clostridiaceae</taxon>
        <taxon>Thermobrachium</taxon>
    </lineage>
</organism>
<evidence type="ECO:0000313" key="3">
    <source>
        <dbReference type="EMBL" id="CDF58779.1"/>
    </source>
</evidence>
<dbReference type="SMART" id="SM00052">
    <property type="entry name" value="EAL"/>
    <property type="match status" value="1"/>
</dbReference>
<dbReference type="HOGENOM" id="CLU_000445_70_50_9"/>
<keyword evidence="4" id="KW-1185">Reference proteome</keyword>
<dbReference type="SUPFAM" id="SSF55073">
    <property type="entry name" value="Nucleotide cyclase"/>
    <property type="match status" value="1"/>
</dbReference>
<dbReference type="InterPro" id="IPR035919">
    <property type="entry name" value="EAL_sf"/>
</dbReference>
<feature type="domain" description="GGDEF" evidence="2">
    <location>
        <begin position="35"/>
        <end position="166"/>
    </location>
</feature>
<dbReference type="RefSeq" id="WP_018663504.1">
    <property type="nucleotide sequence ID" value="NZ_HF952018.1"/>
</dbReference>
<comment type="caution">
    <text evidence="3">The sequence shown here is derived from an EMBL/GenBank/DDBJ whole genome shotgun (WGS) entry which is preliminary data.</text>
</comment>
<dbReference type="GO" id="GO:0071111">
    <property type="term" value="F:cyclic-guanylate-specific phosphodiesterase activity"/>
    <property type="evidence" value="ECO:0007669"/>
    <property type="project" value="InterPro"/>
</dbReference>
<dbReference type="Pfam" id="PF00990">
    <property type="entry name" value="GGDEF"/>
    <property type="match status" value="1"/>
</dbReference>
<dbReference type="CDD" id="cd01949">
    <property type="entry name" value="GGDEF"/>
    <property type="match status" value="1"/>
</dbReference>
<dbReference type="InterPro" id="IPR043128">
    <property type="entry name" value="Rev_trsase/Diguanyl_cyclase"/>
</dbReference>
<evidence type="ECO:0000259" key="1">
    <source>
        <dbReference type="PROSITE" id="PS50883"/>
    </source>
</evidence>
<accession>R7RRT7</accession>
<dbReference type="AlphaFoldDB" id="R7RRT7"/>
<dbReference type="InterPro" id="IPR000160">
    <property type="entry name" value="GGDEF_dom"/>
</dbReference>
<dbReference type="SUPFAM" id="SSF141868">
    <property type="entry name" value="EAL domain-like"/>
    <property type="match status" value="1"/>
</dbReference>
<dbReference type="SMART" id="SM00267">
    <property type="entry name" value="GGDEF"/>
    <property type="match status" value="1"/>
</dbReference>
<dbReference type="Pfam" id="PF00563">
    <property type="entry name" value="EAL"/>
    <property type="match status" value="1"/>
</dbReference>
<dbReference type="InterPro" id="IPR029787">
    <property type="entry name" value="Nucleotide_cyclase"/>
</dbReference>
<dbReference type="OrthoDB" id="9762141at2"/>
<dbReference type="PROSITE" id="PS50883">
    <property type="entry name" value="EAL"/>
    <property type="match status" value="1"/>
</dbReference>
<dbReference type="PANTHER" id="PTHR33121:SF70">
    <property type="entry name" value="SIGNALING PROTEIN YKOW"/>
    <property type="match status" value="1"/>
</dbReference>
<dbReference type="NCBIfam" id="TIGR00254">
    <property type="entry name" value="GGDEF"/>
    <property type="match status" value="1"/>
</dbReference>
<dbReference type="InterPro" id="IPR001633">
    <property type="entry name" value="EAL_dom"/>
</dbReference>